<feature type="domain" description="DNA2/NAM7 helicase helicase" evidence="2">
    <location>
        <begin position="397"/>
        <end position="468"/>
    </location>
</feature>
<dbReference type="WBParaSite" id="scaffold6499_cov242.g10907">
    <property type="protein sequence ID" value="scaffold6499_cov242.g10907"/>
    <property type="gene ID" value="scaffold6499_cov242.g10907"/>
</dbReference>
<feature type="region of interest" description="Disordered" evidence="1">
    <location>
        <begin position="79"/>
        <end position="160"/>
    </location>
</feature>
<dbReference type="GO" id="GO:0004386">
    <property type="term" value="F:helicase activity"/>
    <property type="evidence" value="ECO:0007669"/>
    <property type="project" value="InterPro"/>
</dbReference>
<keyword evidence="4" id="KW-1185">Reference proteome</keyword>
<feature type="compositionally biased region" description="Polar residues" evidence="1">
    <location>
        <begin position="79"/>
        <end position="90"/>
    </location>
</feature>
<dbReference type="PANTHER" id="PTHR10887:SF419">
    <property type="entry name" value="RNA HELICASE MOV10L1"/>
    <property type="match status" value="1"/>
</dbReference>
<dbReference type="Proteomes" id="UP000887561">
    <property type="component" value="Unplaced"/>
</dbReference>
<evidence type="ECO:0000313" key="5">
    <source>
        <dbReference type="WBParaSite" id="scaffold6499_cov242.g10907"/>
    </source>
</evidence>
<feature type="domain" description="DNA2/NAM7 helicase helicase" evidence="2">
    <location>
        <begin position="482"/>
        <end position="542"/>
    </location>
</feature>
<dbReference type="GO" id="GO:0043186">
    <property type="term" value="C:P granule"/>
    <property type="evidence" value="ECO:0007669"/>
    <property type="project" value="TreeGrafter"/>
</dbReference>
<evidence type="ECO:0000256" key="1">
    <source>
        <dbReference type="SAM" id="MobiDB-lite"/>
    </source>
</evidence>
<dbReference type="PANTHER" id="PTHR10887">
    <property type="entry name" value="DNA2/NAM7 HELICASE FAMILY"/>
    <property type="match status" value="1"/>
</dbReference>
<dbReference type="AlphaFoldDB" id="A0A915MXY3"/>
<dbReference type="Pfam" id="PF13086">
    <property type="entry name" value="AAA_11"/>
    <property type="match status" value="2"/>
</dbReference>
<dbReference type="Gene3D" id="3.40.50.300">
    <property type="entry name" value="P-loop containing nucleotide triphosphate hydrolases"/>
    <property type="match status" value="2"/>
</dbReference>
<evidence type="ECO:0000259" key="3">
    <source>
        <dbReference type="Pfam" id="PF13087"/>
    </source>
</evidence>
<dbReference type="InterPro" id="IPR041677">
    <property type="entry name" value="DNA2/NAM7_AAA_11"/>
</dbReference>
<dbReference type="InterPro" id="IPR047187">
    <property type="entry name" value="SF1_C_Upf1"/>
</dbReference>
<accession>A0A915MXY3</accession>
<protein>
    <submittedName>
        <fullName evidence="5">RNA helicase</fullName>
    </submittedName>
</protein>
<dbReference type="InterPro" id="IPR045055">
    <property type="entry name" value="DNA2/NAM7-like"/>
</dbReference>
<feature type="domain" description="DNA2/NAM7 helicase-like C-terminal" evidence="3">
    <location>
        <begin position="553"/>
        <end position="738"/>
    </location>
</feature>
<dbReference type="InterPro" id="IPR036869">
    <property type="entry name" value="J_dom_sf"/>
</dbReference>
<dbReference type="Pfam" id="PF13087">
    <property type="entry name" value="AAA_12"/>
    <property type="match status" value="1"/>
</dbReference>
<dbReference type="InterPro" id="IPR027417">
    <property type="entry name" value="P-loop_NTPase"/>
</dbReference>
<proteinExistence type="predicted"/>
<evidence type="ECO:0000259" key="2">
    <source>
        <dbReference type="Pfam" id="PF13086"/>
    </source>
</evidence>
<sequence length="756" mass="86041">MSGLRKEFNYTDKEILSMMMELKVTHTINLVELRRAFFKQIKAHHSDKGGAVQKAQIITQAYRVLKQYVEAGIMLPKATQNGFHQPSTSADFGGRSGCRPNQSAPRAAPDGFEDFGDFQDVKSKRRKKFGGMSNGKNNQQQESDDARDEPSTGGKPKNINIKAQKFVNGYTYLKEDFSTYDDPMERPDRQKDGENDLVDDPSFAPILEKLQQIACDLPSLAEKLRIFIYIAWAFDGGAMQDAKIMLQKVKIAPYGTDDDSLYEIKIPRRTFDDDVLTTGLHVSVRSVSDGKLYANAVIEQVNPSSQSIVLFFVDPLRLSRILALSNNVNVSINSSAFVYRSQLRSLEWILANCGSRRNMDQIIYPKPEFTETLEEFRTRRAVELLSMPFREEADHSYNEEQKNAIFSIVNKEHHPWPFVLFGPPGTGKTITLIESIRHLVLQSSQNRVLVCTPSKMAADNFAEALLQHDFLEHKYIFRMHSLSTMAHSRNKKLDPISYLAHIIVDEAGQALESEVWIPIGGLVGKETSVVLAGDPMQLGPVLNVNTMKWFGFDISMLKRIMHSEMYKDSSDERFFVILRQTYRSHYNILRPCSYLFYDNMLIVDDRQGNFYKLSDWEGLPTKGFPIIFHSSRGSEDEQGVNKSHQNTFEANLVCKYVQRILAETNTQEKDIGVLRLRVMLASFPGVTVDSVEGFQGSEREVIIMSMVRQYDLGFLRCDLRINTSISRAKYLLIIIGNEALLSLHATWKKLVFDSFP</sequence>
<dbReference type="CDD" id="cd18808">
    <property type="entry name" value="SF1_C_Upf1"/>
    <property type="match status" value="1"/>
</dbReference>
<dbReference type="SUPFAM" id="SSF52540">
    <property type="entry name" value="P-loop containing nucleoside triphosphate hydrolases"/>
    <property type="match status" value="1"/>
</dbReference>
<dbReference type="GO" id="GO:0005829">
    <property type="term" value="C:cytosol"/>
    <property type="evidence" value="ECO:0007669"/>
    <property type="project" value="TreeGrafter"/>
</dbReference>
<reference evidence="5" key="1">
    <citation type="submission" date="2022-11" db="UniProtKB">
        <authorList>
            <consortium name="WormBaseParasite"/>
        </authorList>
    </citation>
    <scope>IDENTIFICATION</scope>
</reference>
<name>A0A915MXY3_MELJA</name>
<evidence type="ECO:0000313" key="4">
    <source>
        <dbReference type="Proteomes" id="UP000887561"/>
    </source>
</evidence>
<dbReference type="SUPFAM" id="SSF46565">
    <property type="entry name" value="Chaperone J-domain"/>
    <property type="match status" value="1"/>
</dbReference>
<organism evidence="4 5">
    <name type="scientific">Meloidogyne javanica</name>
    <name type="common">Root-knot nematode worm</name>
    <dbReference type="NCBI Taxonomy" id="6303"/>
    <lineage>
        <taxon>Eukaryota</taxon>
        <taxon>Metazoa</taxon>
        <taxon>Ecdysozoa</taxon>
        <taxon>Nematoda</taxon>
        <taxon>Chromadorea</taxon>
        <taxon>Rhabditida</taxon>
        <taxon>Tylenchina</taxon>
        <taxon>Tylenchomorpha</taxon>
        <taxon>Tylenchoidea</taxon>
        <taxon>Meloidogynidae</taxon>
        <taxon>Meloidogyninae</taxon>
        <taxon>Meloidogyne</taxon>
        <taxon>Meloidogyne incognita group</taxon>
    </lineage>
</organism>
<dbReference type="Gene3D" id="1.10.287.110">
    <property type="entry name" value="DnaJ domain"/>
    <property type="match status" value="1"/>
</dbReference>
<dbReference type="InterPro" id="IPR041679">
    <property type="entry name" value="DNA2/NAM7-like_C"/>
</dbReference>
<dbReference type="GO" id="GO:0035194">
    <property type="term" value="P:regulatory ncRNA-mediated post-transcriptional gene silencing"/>
    <property type="evidence" value="ECO:0007669"/>
    <property type="project" value="TreeGrafter"/>
</dbReference>